<keyword evidence="5" id="KW-0106">Calcium</keyword>
<feature type="transmembrane region" description="Helical" evidence="9">
    <location>
        <begin position="327"/>
        <end position="344"/>
    </location>
</feature>
<organism evidence="11">
    <name type="scientific">freshwater metagenome</name>
    <dbReference type="NCBI Taxonomy" id="449393"/>
    <lineage>
        <taxon>unclassified sequences</taxon>
        <taxon>metagenomes</taxon>
        <taxon>ecological metagenomes</taxon>
    </lineage>
</organism>
<dbReference type="GO" id="GO:0012505">
    <property type="term" value="C:endomembrane system"/>
    <property type="evidence" value="ECO:0007669"/>
    <property type="project" value="UniProtKB-SubCell"/>
</dbReference>
<feature type="transmembrane region" description="Helical" evidence="9">
    <location>
        <begin position="20"/>
        <end position="49"/>
    </location>
</feature>
<dbReference type="EMBL" id="CAFBLQ010000012">
    <property type="protein sequence ID" value="CAB4860463.1"/>
    <property type="molecule type" value="Genomic_DNA"/>
</dbReference>
<keyword evidence="8 9" id="KW-0472">Membrane</keyword>
<evidence type="ECO:0000256" key="6">
    <source>
        <dbReference type="ARBA" id="ARBA00022989"/>
    </source>
</evidence>
<evidence type="ECO:0000256" key="9">
    <source>
        <dbReference type="SAM" id="Phobius"/>
    </source>
</evidence>
<dbReference type="InterPro" id="IPR004798">
    <property type="entry name" value="CAX-like"/>
</dbReference>
<dbReference type="InterPro" id="IPR004837">
    <property type="entry name" value="NaCa_Exmemb"/>
</dbReference>
<dbReference type="NCBIfam" id="TIGR00378">
    <property type="entry name" value="cax"/>
    <property type="match status" value="1"/>
</dbReference>
<dbReference type="InterPro" id="IPR004713">
    <property type="entry name" value="CaH_exchang"/>
</dbReference>
<evidence type="ECO:0000256" key="3">
    <source>
        <dbReference type="ARBA" id="ARBA00022568"/>
    </source>
</evidence>
<feature type="domain" description="Sodium/calcium exchanger membrane region" evidence="10">
    <location>
        <begin position="37"/>
        <end position="204"/>
    </location>
</feature>
<sequence length="375" mass="38302">MSAFPRPSSLLTSDGWPWLLVPFIPLAIALELAHAGAVVIFVASALGVIPTAALMGRATEELAARSGPGIGGLLNVTFGNAPELIIALFALGAGLHEVVKASIVGSIIGNVLLVLGASMIAGGVGGGRGAIQTFSRSAASAQASMLLLATVAVIMPAVYVMVDSNGLPSPTSELTTFTPQVAHLSLITAIVLIVVYLAGLLFSLRTHRDLFNLEEGEGVTDETWSVRRSVVMLAVAGAAVALMSEILVGSIGETAEKAGISQFFIGAIVVAIVGNAAEHWVAVLVALKGKMNLAVNISIGSSAQVALFVAPALVLASYVIGPGPMPLVFNGFELGALVLAALIANQITSDGESTWFKGVQLLAVYVIIGVAFFIA</sequence>
<dbReference type="GO" id="GO:0015369">
    <property type="term" value="F:calcium:proton antiporter activity"/>
    <property type="evidence" value="ECO:0007669"/>
    <property type="project" value="InterPro"/>
</dbReference>
<name>A0A6J7CZY9_9ZZZZ</name>
<keyword evidence="4 9" id="KW-0812">Transmembrane</keyword>
<keyword evidence="6 9" id="KW-1133">Transmembrane helix</keyword>
<feature type="transmembrane region" description="Helical" evidence="9">
    <location>
        <begin position="103"/>
        <end position="124"/>
    </location>
</feature>
<evidence type="ECO:0000256" key="8">
    <source>
        <dbReference type="ARBA" id="ARBA00023136"/>
    </source>
</evidence>
<dbReference type="PANTHER" id="PTHR31503:SF22">
    <property type="entry name" value="VACUOLAR CALCIUM ION TRANSPORTER"/>
    <property type="match status" value="1"/>
</dbReference>
<reference evidence="11" key="1">
    <citation type="submission" date="2020-05" db="EMBL/GenBank/DDBJ databases">
        <authorList>
            <person name="Chiriac C."/>
            <person name="Salcher M."/>
            <person name="Ghai R."/>
            <person name="Kavagutti S V."/>
        </authorList>
    </citation>
    <scope>NUCLEOTIDE SEQUENCE</scope>
</reference>
<feature type="transmembrane region" description="Helical" evidence="9">
    <location>
        <begin position="182"/>
        <end position="204"/>
    </location>
</feature>
<feature type="transmembrane region" description="Helical" evidence="9">
    <location>
        <begin position="70"/>
        <end position="91"/>
    </location>
</feature>
<dbReference type="Pfam" id="PF01699">
    <property type="entry name" value="Na_Ca_ex"/>
    <property type="match status" value="2"/>
</dbReference>
<feature type="transmembrane region" description="Helical" evidence="9">
    <location>
        <begin position="263"/>
        <end position="287"/>
    </location>
</feature>
<feature type="transmembrane region" description="Helical" evidence="9">
    <location>
        <begin position="145"/>
        <end position="162"/>
    </location>
</feature>
<evidence type="ECO:0000256" key="4">
    <source>
        <dbReference type="ARBA" id="ARBA00022692"/>
    </source>
</evidence>
<protein>
    <submittedName>
        <fullName evidence="11">Unannotated protein</fullName>
    </submittedName>
</protein>
<evidence type="ECO:0000256" key="1">
    <source>
        <dbReference type="ARBA" id="ARBA00004127"/>
    </source>
</evidence>
<accession>A0A6J7CZY9</accession>
<dbReference type="InterPro" id="IPR044880">
    <property type="entry name" value="NCX_ion-bd_dom_sf"/>
</dbReference>
<evidence type="ECO:0000259" key="10">
    <source>
        <dbReference type="Pfam" id="PF01699"/>
    </source>
</evidence>
<dbReference type="PANTHER" id="PTHR31503">
    <property type="entry name" value="VACUOLAR CALCIUM ION TRANSPORTER"/>
    <property type="match status" value="1"/>
</dbReference>
<keyword evidence="7" id="KW-0406">Ion transport</keyword>
<feature type="transmembrane region" description="Helical" evidence="9">
    <location>
        <begin position="356"/>
        <end position="374"/>
    </location>
</feature>
<dbReference type="Gene3D" id="1.20.1420.30">
    <property type="entry name" value="NCX, central ion-binding region"/>
    <property type="match status" value="1"/>
</dbReference>
<evidence type="ECO:0000256" key="5">
    <source>
        <dbReference type="ARBA" id="ARBA00022837"/>
    </source>
</evidence>
<keyword evidence="3" id="KW-0109">Calcium transport</keyword>
<evidence type="ECO:0000313" key="11">
    <source>
        <dbReference type="EMBL" id="CAB4860463.1"/>
    </source>
</evidence>
<gene>
    <name evidence="11" type="ORF">UFOPK3423_00197</name>
</gene>
<dbReference type="AlphaFoldDB" id="A0A6J7CZY9"/>
<proteinExistence type="predicted"/>
<dbReference type="GO" id="GO:0006874">
    <property type="term" value="P:intracellular calcium ion homeostasis"/>
    <property type="evidence" value="ECO:0007669"/>
    <property type="project" value="TreeGrafter"/>
</dbReference>
<evidence type="ECO:0000256" key="2">
    <source>
        <dbReference type="ARBA" id="ARBA00022448"/>
    </source>
</evidence>
<dbReference type="GO" id="GO:0016020">
    <property type="term" value="C:membrane"/>
    <property type="evidence" value="ECO:0007669"/>
    <property type="project" value="InterPro"/>
</dbReference>
<feature type="domain" description="Sodium/calcium exchanger membrane region" evidence="10">
    <location>
        <begin position="229"/>
        <end position="372"/>
    </location>
</feature>
<feature type="transmembrane region" description="Helical" evidence="9">
    <location>
        <begin position="299"/>
        <end position="321"/>
    </location>
</feature>
<evidence type="ECO:0000256" key="7">
    <source>
        <dbReference type="ARBA" id="ARBA00023065"/>
    </source>
</evidence>
<keyword evidence="2" id="KW-0813">Transport</keyword>
<feature type="transmembrane region" description="Helical" evidence="9">
    <location>
        <begin position="230"/>
        <end position="251"/>
    </location>
</feature>
<comment type="subcellular location">
    <subcellularLocation>
        <location evidence="1">Endomembrane system</location>
        <topology evidence="1">Multi-pass membrane protein</topology>
    </subcellularLocation>
</comment>